<evidence type="ECO:0000256" key="1">
    <source>
        <dbReference type="SAM" id="MobiDB-lite"/>
    </source>
</evidence>
<name>A0A972K4T3_9BACL</name>
<dbReference type="InterPro" id="IPR016195">
    <property type="entry name" value="Pol/histidinol_Pase-like"/>
</dbReference>
<gene>
    <name evidence="3" type="ORF">GC093_29240</name>
</gene>
<accession>A0A972K4T3</accession>
<dbReference type="PANTHER" id="PTHR42924:SF3">
    <property type="entry name" value="POLYMERASE_HISTIDINOL PHOSPHATASE N-TERMINAL DOMAIN-CONTAINING PROTEIN"/>
    <property type="match status" value="1"/>
</dbReference>
<sequence>MTKWLPFELHCHTFHSDGKQSLAELALAARALGLRGVALTDHNTMTGLANREQIVAETGVEVIPGLEWTTFFGHMLTLGIKEYVDWRNLSPFHIHRGIEGVHRQGGLVGVAHPFRVGSPMCTGCYWEFEVSDWNEVDYIEVWSGLFPSIQRNNARAFAMWTELLNRGHRIAATSGRDWHVSDPVTEPISATFLGIRDGVDESNGEHKAEDLSEGSSYGKSEGAGAESRVHAHSLVSGALDALRRGNVAVSMGPLPQLSVLGSDGKWAGIGDTIELSQVKGMQLKVTASIDFTAREGHWEQPDQVLQLKLVSNLGELAAVELTQGQPKADLMLDVNGVHWLRAELYGAFCNARTMIGFTNAIYFN</sequence>
<dbReference type="Pfam" id="PF02811">
    <property type="entry name" value="PHP"/>
    <property type="match status" value="1"/>
</dbReference>
<dbReference type="GO" id="GO:0004534">
    <property type="term" value="F:5'-3' RNA exonuclease activity"/>
    <property type="evidence" value="ECO:0007669"/>
    <property type="project" value="TreeGrafter"/>
</dbReference>
<feature type="domain" description="Polymerase/histidinol phosphatase N-terminal" evidence="2">
    <location>
        <begin position="7"/>
        <end position="72"/>
    </location>
</feature>
<evidence type="ECO:0000313" key="4">
    <source>
        <dbReference type="Proteomes" id="UP000641588"/>
    </source>
</evidence>
<dbReference type="RefSeq" id="WP_171655524.1">
    <property type="nucleotide sequence ID" value="NZ_WHOD01000109.1"/>
</dbReference>
<dbReference type="PANTHER" id="PTHR42924">
    <property type="entry name" value="EXONUCLEASE"/>
    <property type="match status" value="1"/>
</dbReference>
<dbReference type="GO" id="GO:0035312">
    <property type="term" value="F:5'-3' DNA exonuclease activity"/>
    <property type="evidence" value="ECO:0007669"/>
    <property type="project" value="TreeGrafter"/>
</dbReference>
<dbReference type="InterPro" id="IPR004013">
    <property type="entry name" value="PHP_dom"/>
</dbReference>
<dbReference type="SMART" id="SM00481">
    <property type="entry name" value="POLIIIAc"/>
    <property type="match status" value="1"/>
</dbReference>
<evidence type="ECO:0000313" key="3">
    <source>
        <dbReference type="EMBL" id="NOU97283.1"/>
    </source>
</evidence>
<reference evidence="3" key="1">
    <citation type="submission" date="2019-10" db="EMBL/GenBank/DDBJ databases">
        <title>Description of Paenibacillus glebae sp. nov.</title>
        <authorList>
            <person name="Carlier A."/>
            <person name="Qi S."/>
        </authorList>
    </citation>
    <scope>NUCLEOTIDE SEQUENCE</scope>
    <source>
        <strain evidence="3">LMG 31456</strain>
    </source>
</reference>
<dbReference type="InterPro" id="IPR052018">
    <property type="entry name" value="PHP_domain"/>
</dbReference>
<dbReference type="Gene3D" id="3.20.20.140">
    <property type="entry name" value="Metal-dependent hydrolases"/>
    <property type="match status" value="1"/>
</dbReference>
<dbReference type="Proteomes" id="UP000641588">
    <property type="component" value="Unassembled WGS sequence"/>
</dbReference>
<proteinExistence type="predicted"/>
<protein>
    <submittedName>
        <fullName evidence="3">PHP domain-containing protein</fullName>
    </submittedName>
</protein>
<comment type="caution">
    <text evidence="3">The sequence shown here is derived from an EMBL/GenBank/DDBJ whole genome shotgun (WGS) entry which is preliminary data.</text>
</comment>
<dbReference type="AlphaFoldDB" id="A0A972K4T3"/>
<dbReference type="InterPro" id="IPR003141">
    <property type="entry name" value="Pol/His_phosphatase_N"/>
</dbReference>
<feature type="compositionally biased region" description="Basic and acidic residues" evidence="1">
    <location>
        <begin position="199"/>
        <end position="210"/>
    </location>
</feature>
<organism evidence="3 4">
    <name type="scientific">Paenibacillus foliorum</name>
    <dbReference type="NCBI Taxonomy" id="2654974"/>
    <lineage>
        <taxon>Bacteria</taxon>
        <taxon>Bacillati</taxon>
        <taxon>Bacillota</taxon>
        <taxon>Bacilli</taxon>
        <taxon>Bacillales</taxon>
        <taxon>Paenibacillaceae</taxon>
        <taxon>Paenibacillus</taxon>
    </lineage>
</organism>
<dbReference type="NCBIfam" id="NF038032">
    <property type="entry name" value="CehA_McbA_metalo"/>
    <property type="match status" value="1"/>
</dbReference>
<dbReference type="EMBL" id="WHOD01000109">
    <property type="protein sequence ID" value="NOU97283.1"/>
    <property type="molecule type" value="Genomic_DNA"/>
</dbReference>
<keyword evidence="4" id="KW-1185">Reference proteome</keyword>
<dbReference type="SUPFAM" id="SSF89550">
    <property type="entry name" value="PHP domain-like"/>
    <property type="match status" value="1"/>
</dbReference>
<feature type="region of interest" description="Disordered" evidence="1">
    <location>
        <begin position="199"/>
        <end position="225"/>
    </location>
</feature>
<evidence type="ECO:0000259" key="2">
    <source>
        <dbReference type="SMART" id="SM00481"/>
    </source>
</evidence>